<gene>
    <name evidence="6" type="ORF">CROQUDRAFT_216589</name>
</gene>
<protein>
    <recommendedName>
        <fullName evidence="8">Rpr2-domain-containing protein</fullName>
    </recommendedName>
</protein>
<dbReference type="GO" id="GO:0005655">
    <property type="term" value="C:nucleolar ribonuclease P complex"/>
    <property type="evidence" value="ECO:0007669"/>
    <property type="project" value="TreeGrafter"/>
</dbReference>
<keyword evidence="5" id="KW-0472">Membrane</keyword>
<keyword evidence="3" id="KW-0862">Zinc</keyword>
<reference evidence="6" key="1">
    <citation type="submission" date="2013-11" db="EMBL/GenBank/DDBJ databases">
        <title>Genome sequence of the fusiform rust pathogen reveals effectors for host alternation and coevolution with pine.</title>
        <authorList>
            <consortium name="DOE Joint Genome Institute"/>
            <person name="Smith K."/>
            <person name="Pendleton A."/>
            <person name="Kubisiak T."/>
            <person name="Anderson C."/>
            <person name="Salamov A."/>
            <person name="Aerts A."/>
            <person name="Riley R."/>
            <person name="Clum A."/>
            <person name="Lindquist E."/>
            <person name="Ence D."/>
            <person name="Campbell M."/>
            <person name="Kronenberg Z."/>
            <person name="Feau N."/>
            <person name="Dhillon B."/>
            <person name="Hamelin R."/>
            <person name="Burleigh J."/>
            <person name="Smith J."/>
            <person name="Yandell M."/>
            <person name="Nelson C."/>
            <person name="Grigoriev I."/>
            <person name="Davis J."/>
        </authorList>
    </citation>
    <scope>NUCLEOTIDE SEQUENCE</scope>
    <source>
        <strain evidence="6">G11</strain>
    </source>
</reference>
<dbReference type="Proteomes" id="UP000886653">
    <property type="component" value="Unassembled WGS sequence"/>
</dbReference>
<evidence type="ECO:0000256" key="2">
    <source>
        <dbReference type="ARBA" id="ARBA00022723"/>
    </source>
</evidence>
<feature type="transmembrane region" description="Helical" evidence="5">
    <location>
        <begin position="83"/>
        <end position="102"/>
    </location>
</feature>
<evidence type="ECO:0000313" key="7">
    <source>
        <dbReference type="Proteomes" id="UP000886653"/>
    </source>
</evidence>
<dbReference type="Pfam" id="PF04032">
    <property type="entry name" value="Rpr2"/>
    <property type="match status" value="1"/>
</dbReference>
<dbReference type="EMBL" id="MU167337">
    <property type="protein sequence ID" value="KAG0142821.1"/>
    <property type="molecule type" value="Genomic_DNA"/>
</dbReference>
<proteinExistence type="inferred from homology"/>
<dbReference type="GO" id="GO:0046872">
    <property type="term" value="F:metal ion binding"/>
    <property type="evidence" value="ECO:0007669"/>
    <property type="project" value="UniProtKB-KW"/>
</dbReference>
<dbReference type="AlphaFoldDB" id="A0A9P6T8A8"/>
<evidence type="ECO:0008006" key="8">
    <source>
        <dbReference type="Google" id="ProtNLM"/>
    </source>
</evidence>
<dbReference type="InterPro" id="IPR007175">
    <property type="entry name" value="Rpr2/Snm1/Rpp21"/>
</dbReference>
<accession>A0A9P6T8A8</accession>
<dbReference type="PANTHER" id="PTHR14742">
    <property type="entry name" value="RIBONUCLEASE P SUBUNIT P21"/>
    <property type="match status" value="1"/>
</dbReference>
<evidence type="ECO:0000256" key="5">
    <source>
        <dbReference type="SAM" id="Phobius"/>
    </source>
</evidence>
<dbReference type="PANTHER" id="PTHR14742:SF0">
    <property type="entry name" value="RIBONUCLEASE P PROTEIN SUBUNIT P21"/>
    <property type="match status" value="1"/>
</dbReference>
<dbReference type="Gene3D" id="6.20.50.20">
    <property type="match status" value="1"/>
</dbReference>
<sequence>MVKKTTNSTPNPNSVPNKDVLQRLNFLHQASHYLATFTTPNTIPKNQIKTEIIKSLNHAPMSGISRILSNTIKPIAKKAVVRMYVFSYPFGSLSVFLLISFINRDPSVKRSFCKSCSIILIPGQTSKTKIHKSKIHHHSISITCLSCNHKRCIPYQPEANQLNSEFKQKPFWSRDSHITFIESNSNQKKN</sequence>
<keyword evidence="1" id="KW-0819">tRNA processing</keyword>
<organism evidence="6 7">
    <name type="scientific">Cronartium quercuum f. sp. fusiforme G11</name>
    <dbReference type="NCBI Taxonomy" id="708437"/>
    <lineage>
        <taxon>Eukaryota</taxon>
        <taxon>Fungi</taxon>
        <taxon>Dikarya</taxon>
        <taxon>Basidiomycota</taxon>
        <taxon>Pucciniomycotina</taxon>
        <taxon>Pucciniomycetes</taxon>
        <taxon>Pucciniales</taxon>
        <taxon>Coleosporiaceae</taxon>
        <taxon>Cronartium</taxon>
    </lineage>
</organism>
<comment type="caution">
    <text evidence="6">The sequence shown here is derived from an EMBL/GenBank/DDBJ whole genome shotgun (WGS) entry which is preliminary data.</text>
</comment>
<dbReference type="OrthoDB" id="128536at2759"/>
<evidence type="ECO:0000256" key="4">
    <source>
        <dbReference type="ARBA" id="ARBA00038402"/>
    </source>
</evidence>
<name>A0A9P6T8A8_9BASI</name>
<keyword evidence="5" id="KW-0812">Transmembrane</keyword>
<keyword evidence="2" id="KW-0479">Metal-binding</keyword>
<evidence type="ECO:0000256" key="1">
    <source>
        <dbReference type="ARBA" id="ARBA00022694"/>
    </source>
</evidence>
<dbReference type="GO" id="GO:0008033">
    <property type="term" value="P:tRNA processing"/>
    <property type="evidence" value="ECO:0007669"/>
    <property type="project" value="UniProtKB-KW"/>
</dbReference>
<evidence type="ECO:0000256" key="3">
    <source>
        <dbReference type="ARBA" id="ARBA00022833"/>
    </source>
</evidence>
<comment type="similarity">
    <text evidence="4">Belongs to the eukaryotic/archaeal RNase P protein component 4 family.</text>
</comment>
<evidence type="ECO:0000313" key="6">
    <source>
        <dbReference type="EMBL" id="KAG0142821.1"/>
    </source>
</evidence>
<keyword evidence="7" id="KW-1185">Reference proteome</keyword>
<keyword evidence="5" id="KW-1133">Transmembrane helix</keyword>